<keyword evidence="3" id="KW-1185">Reference proteome</keyword>
<dbReference type="CDD" id="cd02223">
    <property type="entry name" value="cupin_Bh2720-like"/>
    <property type="match status" value="1"/>
</dbReference>
<feature type="domain" description="Cupin type-2" evidence="1">
    <location>
        <begin position="82"/>
        <end position="157"/>
    </location>
</feature>
<comment type="caution">
    <text evidence="2">The sequence shown here is derived from an EMBL/GenBank/DDBJ whole genome shotgun (WGS) entry which is preliminary data.</text>
</comment>
<dbReference type="PANTHER" id="PTHR43346">
    <property type="entry name" value="LIGAND BINDING DOMAIN PROTEIN, PUTATIVE (AFU_ORTHOLOGUE AFUA_6G14370)-RELATED"/>
    <property type="match status" value="1"/>
</dbReference>
<dbReference type="InterPro" id="IPR011051">
    <property type="entry name" value="RmlC_Cupin_sf"/>
</dbReference>
<evidence type="ECO:0000259" key="1">
    <source>
        <dbReference type="Pfam" id="PF07883"/>
    </source>
</evidence>
<sequence length="179" mass="20579">MYYIPYVYPHPVPYYVPQYPNPGYMNPSDERWGIQQIEKMKARVPLRDYGPNPFVVDIEAASEQNNNYRTALWTGEHLQVTVMSIPVGGDIGLEVHPDTDQFLRIEEGKGIVRMGRNQNNLSIERKVKEDSAIMVPAGTWHNLINTGNEPIKLYSIYAPPHHPRGTVHRTKEEAMSEEY</sequence>
<dbReference type="RefSeq" id="WP_188384755.1">
    <property type="nucleotide sequence ID" value="NZ_BMEY01000010.1"/>
</dbReference>
<dbReference type="EMBL" id="BMEY01000010">
    <property type="protein sequence ID" value="GGA78489.1"/>
    <property type="molecule type" value="Genomic_DNA"/>
</dbReference>
<reference evidence="2" key="1">
    <citation type="journal article" date="2014" name="Int. J. Syst. Evol. Microbiol.">
        <title>Complete genome sequence of Corynebacterium casei LMG S-19264T (=DSM 44701T), isolated from a smear-ripened cheese.</title>
        <authorList>
            <consortium name="US DOE Joint Genome Institute (JGI-PGF)"/>
            <person name="Walter F."/>
            <person name="Albersmeier A."/>
            <person name="Kalinowski J."/>
            <person name="Ruckert C."/>
        </authorList>
    </citation>
    <scope>NUCLEOTIDE SEQUENCE</scope>
    <source>
        <strain evidence="2">CGMCC 1.12408</strain>
    </source>
</reference>
<dbReference type="Pfam" id="PF07883">
    <property type="entry name" value="Cupin_2"/>
    <property type="match status" value="1"/>
</dbReference>
<dbReference type="AlphaFoldDB" id="A0A916S0Q7"/>
<dbReference type="InterPro" id="IPR014710">
    <property type="entry name" value="RmlC-like_jellyroll"/>
</dbReference>
<accession>A0A916S0Q7</accession>
<organism evidence="2 3">
    <name type="scientific">Ornithinibacillus halotolerans</name>
    <dbReference type="NCBI Taxonomy" id="1274357"/>
    <lineage>
        <taxon>Bacteria</taxon>
        <taxon>Bacillati</taxon>
        <taxon>Bacillota</taxon>
        <taxon>Bacilli</taxon>
        <taxon>Bacillales</taxon>
        <taxon>Bacillaceae</taxon>
        <taxon>Ornithinibacillus</taxon>
    </lineage>
</organism>
<evidence type="ECO:0000313" key="2">
    <source>
        <dbReference type="EMBL" id="GGA78489.1"/>
    </source>
</evidence>
<evidence type="ECO:0000313" key="3">
    <source>
        <dbReference type="Proteomes" id="UP000613512"/>
    </source>
</evidence>
<dbReference type="Gene3D" id="2.60.120.10">
    <property type="entry name" value="Jelly Rolls"/>
    <property type="match status" value="1"/>
</dbReference>
<name>A0A916S0Q7_9BACI</name>
<dbReference type="PANTHER" id="PTHR43346:SF1">
    <property type="entry name" value="QUERCETIN 2,3-DIOXYGENASE-RELATED"/>
    <property type="match status" value="1"/>
</dbReference>
<dbReference type="SUPFAM" id="SSF51182">
    <property type="entry name" value="RmlC-like cupins"/>
    <property type="match status" value="1"/>
</dbReference>
<dbReference type="InterPro" id="IPR052538">
    <property type="entry name" value="Flavonoid_dioxygenase-like"/>
</dbReference>
<protein>
    <recommendedName>
        <fullName evidence="1">Cupin type-2 domain-containing protein</fullName>
    </recommendedName>
</protein>
<proteinExistence type="predicted"/>
<dbReference type="InterPro" id="IPR013096">
    <property type="entry name" value="Cupin_2"/>
</dbReference>
<dbReference type="Proteomes" id="UP000613512">
    <property type="component" value="Unassembled WGS sequence"/>
</dbReference>
<reference evidence="2" key="2">
    <citation type="submission" date="2020-09" db="EMBL/GenBank/DDBJ databases">
        <authorList>
            <person name="Sun Q."/>
            <person name="Zhou Y."/>
        </authorList>
    </citation>
    <scope>NUCLEOTIDE SEQUENCE</scope>
    <source>
        <strain evidence="2">CGMCC 1.12408</strain>
    </source>
</reference>
<gene>
    <name evidence="2" type="ORF">GCM10008025_22450</name>
</gene>